<dbReference type="EMBL" id="BPLR01003376">
    <property type="protein sequence ID" value="GIX83867.1"/>
    <property type="molecule type" value="Genomic_DNA"/>
</dbReference>
<dbReference type="Proteomes" id="UP001054945">
    <property type="component" value="Unassembled WGS sequence"/>
</dbReference>
<keyword evidence="2" id="KW-1185">Reference proteome</keyword>
<protein>
    <submittedName>
        <fullName evidence="1">Uncharacterized protein</fullName>
    </submittedName>
</protein>
<comment type="caution">
    <text evidence="1">The sequence shown here is derived from an EMBL/GenBank/DDBJ whole genome shotgun (WGS) entry which is preliminary data.</text>
</comment>
<dbReference type="AlphaFoldDB" id="A0AAV4NGE8"/>
<sequence>MLSDECIAPWLHGLPPWMECPKAFRYATTGNPNQKLQLEGNVPEMCFLVITNLHFFTMLSGECIAHGYTAFLPWMECPKAFRYATTQYSNRESSKMMQFVPALVTPRTILLMWL</sequence>
<organism evidence="1 2">
    <name type="scientific">Caerostris extrusa</name>
    <name type="common">Bark spider</name>
    <name type="synonym">Caerostris bankana</name>
    <dbReference type="NCBI Taxonomy" id="172846"/>
    <lineage>
        <taxon>Eukaryota</taxon>
        <taxon>Metazoa</taxon>
        <taxon>Ecdysozoa</taxon>
        <taxon>Arthropoda</taxon>
        <taxon>Chelicerata</taxon>
        <taxon>Arachnida</taxon>
        <taxon>Araneae</taxon>
        <taxon>Araneomorphae</taxon>
        <taxon>Entelegynae</taxon>
        <taxon>Araneoidea</taxon>
        <taxon>Araneidae</taxon>
        <taxon>Caerostris</taxon>
    </lineage>
</organism>
<evidence type="ECO:0000313" key="2">
    <source>
        <dbReference type="Proteomes" id="UP001054945"/>
    </source>
</evidence>
<evidence type="ECO:0000313" key="1">
    <source>
        <dbReference type="EMBL" id="GIX83867.1"/>
    </source>
</evidence>
<accession>A0AAV4NGE8</accession>
<proteinExistence type="predicted"/>
<name>A0AAV4NGE8_CAEEX</name>
<reference evidence="1 2" key="1">
    <citation type="submission" date="2021-06" db="EMBL/GenBank/DDBJ databases">
        <title>Caerostris extrusa draft genome.</title>
        <authorList>
            <person name="Kono N."/>
            <person name="Arakawa K."/>
        </authorList>
    </citation>
    <scope>NUCLEOTIDE SEQUENCE [LARGE SCALE GENOMIC DNA]</scope>
</reference>
<gene>
    <name evidence="1" type="ORF">CEXT_774111</name>
</gene>